<evidence type="ECO:0000256" key="7">
    <source>
        <dbReference type="PROSITE-ProRule" id="PRU10141"/>
    </source>
</evidence>
<dbReference type="PANTHER" id="PTHR43289:SF6">
    <property type="entry name" value="SERINE_THREONINE-PROTEIN KINASE NEKL-3"/>
    <property type="match status" value="1"/>
</dbReference>
<gene>
    <name evidence="10" type="ORF">QWY29_03455</name>
</gene>
<feature type="region of interest" description="Disordered" evidence="8">
    <location>
        <begin position="329"/>
        <end position="442"/>
    </location>
</feature>
<evidence type="ECO:0000256" key="8">
    <source>
        <dbReference type="SAM" id="MobiDB-lite"/>
    </source>
</evidence>
<name>A0ABT8EQH4_9ACTN</name>
<evidence type="ECO:0000256" key="1">
    <source>
        <dbReference type="ARBA" id="ARBA00012513"/>
    </source>
</evidence>
<dbReference type="InterPro" id="IPR000719">
    <property type="entry name" value="Prot_kinase_dom"/>
</dbReference>
<keyword evidence="2" id="KW-0723">Serine/threonine-protein kinase</keyword>
<accession>A0ABT8EQH4</accession>
<dbReference type="EMBL" id="JAUHJR010000001">
    <property type="protein sequence ID" value="MDN4160400.1"/>
    <property type="molecule type" value="Genomic_DNA"/>
</dbReference>
<evidence type="ECO:0000256" key="5">
    <source>
        <dbReference type="ARBA" id="ARBA00022777"/>
    </source>
</evidence>
<dbReference type="SMART" id="SM00220">
    <property type="entry name" value="S_TKc"/>
    <property type="match status" value="1"/>
</dbReference>
<organism evidence="10 11">
    <name type="scientific">Nocardioides abyssi</name>
    <dbReference type="NCBI Taxonomy" id="3058370"/>
    <lineage>
        <taxon>Bacteria</taxon>
        <taxon>Bacillati</taxon>
        <taxon>Actinomycetota</taxon>
        <taxon>Actinomycetes</taxon>
        <taxon>Propionibacteriales</taxon>
        <taxon>Nocardioidaceae</taxon>
        <taxon>Nocardioides</taxon>
    </lineage>
</organism>
<dbReference type="PROSITE" id="PS00108">
    <property type="entry name" value="PROTEIN_KINASE_ST"/>
    <property type="match status" value="1"/>
</dbReference>
<keyword evidence="3" id="KW-0808">Transferase</keyword>
<keyword evidence="5 10" id="KW-0418">Kinase</keyword>
<dbReference type="GO" id="GO:0016301">
    <property type="term" value="F:kinase activity"/>
    <property type="evidence" value="ECO:0007669"/>
    <property type="project" value="UniProtKB-KW"/>
</dbReference>
<feature type="compositionally biased region" description="Gly residues" evidence="8">
    <location>
        <begin position="403"/>
        <end position="415"/>
    </location>
</feature>
<dbReference type="InterPro" id="IPR011009">
    <property type="entry name" value="Kinase-like_dom_sf"/>
</dbReference>
<dbReference type="RefSeq" id="WP_300959255.1">
    <property type="nucleotide sequence ID" value="NZ_JAUHJR010000001.1"/>
</dbReference>
<keyword evidence="6 7" id="KW-0067">ATP-binding</keyword>
<evidence type="ECO:0000256" key="6">
    <source>
        <dbReference type="ARBA" id="ARBA00022840"/>
    </source>
</evidence>
<keyword evidence="11" id="KW-1185">Reference proteome</keyword>
<feature type="compositionally biased region" description="Basic residues" evidence="8">
    <location>
        <begin position="422"/>
        <end position="442"/>
    </location>
</feature>
<feature type="domain" description="Protein kinase" evidence="9">
    <location>
        <begin position="8"/>
        <end position="274"/>
    </location>
</feature>
<keyword evidence="4 7" id="KW-0547">Nucleotide-binding</keyword>
<sequence>MDLLDERYELRALLGRGGSADVHRAWDRVLEREVAVKVLLAPGALEEATTARLRFESEARLLARLDHPSLVRLMDVGTSAGRPYFVLELVDGGTLAALLDAAPLDPVLVARVGAHVADALAHAHARGIVHRDVKPGNVLLTSDGHAKLADFGIARLLGESTGVTRTGHTVGTIAYLAPEQVRGEGVGPAVDVYALGLLLLEGLTGVRAFPGTSTESAFARLHRGPTIPVSLPAGWPRLVAAMTAADPAERPDAAAAATALRALATTGPVAAPLLDLPLTVDTVAAAAGPRTRSTRLTPARRRTTRWVGAAAALVVGAAVGIGTLGPEPAVSDEVPPAPAPTRIQPASELSRVATTDDDPARTTAPRGPAAARGGAGQRADGRHGGKAGPTGGPGKAKGSPGKAKGGPGKARGGSRSGPQGKAKGHQHGHPGRGKGGRARGRG</sequence>
<proteinExistence type="predicted"/>
<dbReference type="PROSITE" id="PS00107">
    <property type="entry name" value="PROTEIN_KINASE_ATP"/>
    <property type="match status" value="1"/>
</dbReference>
<evidence type="ECO:0000256" key="2">
    <source>
        <dbReference type="ARBA" id="ARBA00022527"/>
    </source>
</evidence>
<evidence type="ECO:0000256" key="3">
    <source>
        <dbReference type="ARBA" id="ARBA00022679"/>
    </source>
</evidence>
<dbReference type="EC" id="2.7.11.1" evidence="1"/>
<evidence type="ECO:0000259" key="9">
    <source>
        <dbReference type="PROSITE" id="PS50011"/>
    </source>
</evidence>
<feature type="binding site" evidence="7">
    <location>
        <position position="37"/>
    </location>
    <ligand>
        <name>ATP</name>
        <dbReference type="ChEBI" id="CHEBI:30616"/>
    </ligand>
</feature>
<evidence type="ECO:0000313" key="11">
    <source>
        <dbReference type="Proteomes" id="UP001168537"/>
    </source>
</evidence>
<dbReference type="InterPro" id="IPR008271">
    <property type="entry name" value="Ser/Thr_kinase_AS"/>
</dbReference>
<evidence type="ECO:0000313" key="10">
    <source>
        <dbReference type="EMBL" id="MDN4160400.1"/>
    </source>
</evidence>
<dbReference type="SUPFAM" id="SSF56112">
    <property type="entry name" value="Protein kinase-like (PK-like)"/>
    <property type="match status" value="1"/>
</dbReference>
<dbReference type="PROSITE" id="PS50011">
    <property type="entry name" value="PROTEIN_KINASE_DOM"/>
    <property type="match status" value="1"/>
</dbReference>
<dbReference type="PANTHER" id="PTHR43289">
    <property type="entry name" value="MITOGEN-ACTIVATED PROTEIN KINASE KINASE KINASE 20-RELATED"/>
    <property type="match status" value="1"/>
</dbReference>
<dbReference type="CDD" id="cd14014">
    <property type="entry name" value="STKc_PknB_like"/>
    <property type="match status" value="1"/>
</dbReference>
<dbReference type="Gene3D" id="3.30.200.20">
    <property type="entry name" value="Phosphorylase Kinase, domain 1"/>
    <property type="match status" value="1"/>
</dbReference>
<protein>
    <recommendedName>
        <fullName evidence="1">non-specific serine/threonine protein kinase</fullName>
        <ecNumber evidence="1">2.7.11.1</ecNumber>
    </recommendedName>
</protein>
<dbReference type="Pfam" id="PF00069">
    <property type="entry name" value="Pkinase"/>
    <property type="match status" value="1"/>
</dbReference>
<dbReference type="InterPro" id="IPR017441">
    <property type="entry name" value="Protein_kinase_ATP_BS"/>
</dbReference>
<comment type="caution">
    <text evidence="10">The sequence shown here is derived from an EMBL/GenBank/DDBJ whole genome shotgun (WGS) entry which is preliminary data.</text>
</comment>
<feature type="compositionally biased region" description="Low complexity" evidence="8">
    <location>
        <begin position="361"/>
        <end position="372"/>
    </location>
</feature>
<evidence type="ECO:0000256" key="4">
    <source>
        <dbReference type="ARBA" id="ARBA00022741"/>
    </source>
</evidence>
<dbReference type="Gene3D" id="1.10.510.10">
    <property type="entry name" value="Transferase(Phosphotransferase) domain 1"/>
    <property type="match status" value="1"/>
</dbReference>
<dbReference type="Proteomes" id="UP001168537">
    <property type="component" value="Unassembled WGS sequence"/>
</dbReference>
<reference evidence="10" key="1">
    <citation type="submission" date="2023-06" db="EMBL/GenBank/DDBJ databases">
        <title>Draft genome sequence of Nocardioides sp. SOB72.</title>
        <authorList>
            <person name="Zhang G."/>
        </authorList>
    </citation>
    <scope>NUCLEOTIDE SEQUENCE</scope>
    <source>
        <strain evidence="10">SOB72</strain>
    </source>
</reference>
<feature type="compositionally biased region" description="Gly residues" evidence="8">
    <location>
        <begin position="386"/>
        <end position="395"/>
    </location>
</feature>